<dbReference type="SUPFAM" id="SSF143631">
    <property type="entry name" value="ApbE-like"/>
    <property type="match status" value="1"/>
</dbReference>
<name>A0A1R3VYJ8_9GAMM</name>
<dbReference type="Proteomes" id="UP000223759">
    <property type="component" value="Unassembled WGS sequence"/>
</dbReference>
<evidence type="ECO:0000313" key="15">
    <source>
        <dbReference type="Proteomes" id="UP000223759"/>
    </source>
</evidence>
<evidence type="ECO:0000256" key="1">
    <source>
        <dbReference type="ARBA" id="ARBA00008282"/>
    </source>
</evidence>
<organism evidence="14 15">
    <name type="scientific">Ectothiorhodosinus mongolicus</name>
    <dbReference type="NCBI Taxonomy" id="233100"/>
    <lineage>
        <taxon>Bacteria</taxon>
        <taxon>Pseudomonadati</taxon>
        <taxon>Pseudomonadota</taxon>
        <taxon>Gammaproteobacteria</taxon>
        <taxon>Chromatiales</taxon>
        <taxon>Ectothiorhodospiraceae</taxon>
        <taxon>Ectothiorhodosinus</taxon>
    </lineage>
</organism>
<feature type="binding site" evidence="12">
    <location>
        <position position="286"/>
    </location>
    <ligand>
        <name>Mg(2+)</name>
        <dbReference type="ChEBI" id="CHEBI:18420"/>
    </ligand>
</feature>
<evidence type="ECO:0000256" key="3">
    <source>
        <dbReference type="ARBA" id="ARBA00016337"/>
    </source>
</evidence>
<dbReference type="GO" id="GO:0005886">
    <property type="term" value="C:plasma membrane"/>
    <property type="evidence" value="ECO:0007669"/>
    <property type="project" value="UniProtKB-SubCell"/>
</dbReference>
<dbReference type="OrthoDB" id="9778595at2"/>
<reference evidence="14 15" key="1">
    <citation type="submission" date="2017-01" db="EMBL/GenBank/DDBJ databases">
        <authorList>
            <person name="Mah S.A."/>
            <person name="Swanson W.J."/>
            <person name="Moy G.W."/>
            <person name="Vacquier V.D."/>
        </authorList>
    </citation>
    <scope>NUCLEOTIDE SEQUENCE [LARGE SCALE GENOMIC DNA]</scope>
    <source>
        <strain evidence="14 15">M9</strain>
    </source>
</reference>
<feature type="binding site" evidence="12">
    <location>
        <position position="290"/>
    </location>
    <ligand>
        <name>Mg(2+)</name>
        <dbReference type="ChEBI" id="CHEBI:18420"/>
    </ligand>
</feature>
<evidence type="ECO:0000313" key="14">
    <source>
        <dbReference type="EMBL" id="SIT70139.1"/>
    </source>
</evidence>
<comment type="function">
    <text evidence="13">Flavin transferase that catalyzes the transfer of the FMN moiety of FAD and its covalent binding to the hydroxyl group of a threonine residue in a target flavoprotein.</text>
</comment>
<evidence type="ECO:0000256" key="6">
    <source>
        <dbReference type="ARBA" id="ARBA00022723"/>
    </source>
</evidence>
<keyword evidence="5 11" id="KW-0808">Transferase</keyword>
<dbReference type="RefSeq" id="WP_076755631.1">
    <property type="nucleotide sequence ID" value="NZ_CP023018.1"/>
</dbReference>
<proteinExistence type="inferred from homology"/>
<evidence type="ECO:0000256" key="7">
    <source>
        <dbReference type="ARBA" id="ARBA00022827"/>
    </source>
</evidence>
<accession>A0A1R3VYJ8</accession>
<keyword evidence="13" id="KW-0997">Cell inner membrane</keyword>
<evidence type="ECO:0000256" key="5">
    <source>
        <dbReference type="ARBA" id="ARBA00022679"/>
    </source>
</evidence>
<dbReference type="STRING" id="233100.SAMN05216526_1244"/>
<evidence type="ECO:0000256" key="13">
    <source>
        <dbReference type="RuleBase" id="RU363002"/>
    </source>
</evidence>
<dbReference type="InterPro" id="IPR003374">
    <property type="entry name" value="ApbE-like_sf"/>
</dbReference>
<dbReference type="GO" id="GO:0016740">
    <property type="term" value="F:transferase activity"/>
    <property type="evidence" value="ECO:0007669"/>
    <property type="project" value="UniProtKB-UniRule"/>
</dbReference>
<dbReference type="EMBL" id="FTPK01000002">
    <property type="protein sequence ID" value="SIT70139.1"/>
    <property type="molecule type" value="Genomic_DNA"/>
</dbReference>
<evidence type="ECO:0000256" key="8">
    <source>
        <dbReference type="ARBA" id="ARBA00022842"/>
    </source>
</evidence>
<protein>
    <recommendedName>
        <fullName evidence="3 11">FAD:protein FMN transferase</fullName>
        <ecNumber evidence="2 11">2.7.1.180</ecNumber>
    </recommendedName>
    <alternativeName>
        <fullName evidence="9 11">Flavin transferase</fullName>
    </alternativeName>
</protein>
<keyword evidence="13" id="KW-0472">Membrane</keyword>
<dbReference type="Pfam" id="PF02424">
    <property type="entry name" value="ApbE"/>
    <property type="match status" value="1"/>
</dbReference>
<comment type="similarity">
    <text evidence="1 11 13">Belongs to the ApbE family.</text>
</comment>
<comment type="catalytic activity">
    <reaction evidence="10 11 13">
        <text>L-threonyl-[protein] + FAD = FMN-L-threonyl-[protein] + AMP + H(+)</text>
        <dbReference type="Rhea" id="RHEA:36847"/>
        <dbReference type="Rhea" id="RHEA-COMP:11060"/>
        <dbReference type="Rhea" id="RHEA-COMP:11061"/>
        <dbReference type="ChEBI" id="CHEBI:15378"/>
        <dbReference type="ChEBI" id="CHEBI:30013"/>
        <dbReference type="ChEBI" id="CHEBI:57692"/>
        <dbReference type="ChEBI" id="CHEBI:74257"/>
        <dbReference type="ChEBI" id="CHEBI:456215"/>
        <dbReference type="EC" id="2.7.1.180"/>
    </reaction>
</comment>
<evidence type="ECO:0000256" key="10">
    <source>
        <dbReference type="ARBA" id="ARBA00048540"/>
    </source>
</evidence>
<keyword evidence="15" id="KW-1185">Reference proteome</keyword>
<evidence type="ECO:0000256" key="9">
    <source>
        <dbReference type="ARBA" id="ARBA00031306"/>
    </source>
</evidence>
<keyword evidence="4 11" id="KW-0285">Flavoprotein</keyword>
<comment type="subcellular location">
    <subcellularLocation>
        <location evidence="13">Cell inner membrane</location>
        <topology evidence="13">Lipid-anchor</topology>
        <orientation evidence="13">Periplasmic side</orientation>
    </subcellularLocation>
</comment>
<dbReference type="PANTHER" id="PTHR30040:SF2">
    <property type="entry name" value="FAD:PROTEIN FMN TRANSFERASE"/>
    <property type="match status" value="1"/>
</dbReference>
<dbReference type="EC" id="2.7.1.180" evidence="2 11"/>
<dbReference type="PIRSF" id="PIRSF006268">
    <property type="entry name" value="ApbE"/>
    <property type="match status" value="1"/>
</dbReference>
<dbReference type="PANTHER" id="PTHR30040">
    <property type="entry name" value="THIAMINE BIOSYNTHESIS LIPOPROTEIN APBE"/>
    <property type="match status" value="1"/>
</dbReference>
<evidence type="ECO:0000256" key="2">
    <source>
        <dbReference type="ARBA" id="ARBA00011955"/>
    </source>
</evidence>
<keyword evidence="7 11" id="KW-0274">FAD</keyword>
<dbReference type="GO" id="GO:0046872">
    <property type="term" value="F:metal ion binding"/>
    <property type="evidence" value="ECO:0007669"/>
    <property type="project" value="UniProtKB-UniRule"/>
</dbReference>
<keyword evidence="6 11" id="KW-0479">Metal-binding</keyword>
<gene>
    <name evidence="14" type="ORF">SAMN05216526_1244</name>
</gene>
<keyword evidence="13" id="KW-1003">Cell membrane</keyword>
<keyword evidence="8 11" id="KW-0460">Magnesium</keyword>
<dbReference type="Gene3D" id="3.10.520.10">
    <property type="entry name" value="ApbE-like domains"/>
    <property type="match status" value="1"/>
</dbReference>
<dbReference type="PROSITE" id="PS51257">
    <property type="entry name" value="PROKAR_LIPOPROTEIN"/>
    <property type="match status" value="1"/>
</dbReference>
<evidence type="ECO:0000256" key="11">
    <source>
        <dbReference type="PIRNR" id="PIRNR006268"/>
    </source>
</evidence>
<evidence type="ECO:0000256" key="12">
    <source>
        <dbReference type="PIRSR" id="PIRSR006268-2"/>
    </source>
</evidence>
<dbReference type="AlphaFoldDB" id="A0A1R3VYJ8"/>
<feature type="binding site" evidence="12">
    <location>
        <position position="176"/>
    </location>
    <ligand>
        <name>Mg(2+)</name>
        <dbReference type="ChEBI" id="CHEBI:18420"/>
    </ligand>
</feature>
<comment type="cofactor">
    <cofactor evidence="12">
        <name>Mg(2+)</name>
        <dbReference type="ChEBI" id="CHEBI:18420"/>
    </cofactor>
    <cofactor evidence="12">
        <name>Mn(2+)</name>
        <dbReference type="ChEBI" id="CHEBI:29035"/>
    </cofactor>
    <text evidence="12">Magnesium. Can also use manganese.</text>
</comment>
<dbReference type="InterPro" id="IPR024932">
    <property type="entry name" value="ApbE"/>
</dbReference>
<sequence>MKAGVRLCLFLGVIGITALLTACDRPDIHRDRFIAFGTVIELSIYSSDARAAAEAAQLIREELEEMHQAWHAWQPSLLTQTNELLALGHELLIHPQLLPLLEDARRLSEASDGLFHPGLGQLFALWGFHSDEPLGPSPSDEEITALLDAHPSMQDLIIDAGFIKSTNPALQLDLGAYAKGYALDQLSDLLRKQGIENAIINAGGDLKAMGRPGKRPWRIGIRDPNNGVLAGIDTRDNEAIFTSGDYERYFEFEGQRFHHILDPRTGYPARGTRSVTVIHENAAQADAAVTALFVAGPERWLDIAQQMGMHYVMLLDDEDVLHVTEPMQNRLVLERQPAAVRVYRP</sequence>
<keyword evidence="13 14" id="KW-0449">Lipoprotein</keyword>
<evidence type="ECO:0000256" key="4">
    <source>
        <dbReference type="ARBA" id="ARBA00022630"/>
    </source>
</evidence>